<gene>
    <name evidence="15" type="ORF">HCN44_002508</name>
</gene>
<dbReference type="PRINTS" id="PR00237">
    <property type="entry name" value="GPCRRHODOPSN"/>
</dbReference>
<feature type="transmembrane region" description="Helical" evidence="13">
    <location>
        <begin position="252"/>
        <end position="274"/>
    </location>
</feature>
<comment type="similarity">
    <text evidence="2 12">Belongs to the G-protein coupled receptor 1 family.</text>
</comment>
<evidence type="ECO:0000256" key="5">
    <source>
        <dbReference type="ARBA" id="ARBA00022989"/>
    </source>
</evidence>
<dbReference type="SUPFAM" id="SSF81321">
    <property type="entry name" value="Family A G protein-coupled receptor-like"/>
    <property type="match status" value="1"/>
</dbReference>
<dbReference type="PANTHER" id="PTHR45695">
    <property type="entry name" value="LEUCOKININ RECEPTOR-RELATED"/>
    <property type="match status" value="1"/>
</dbReference>
<dbReference type="SMART" id="SM01381">
    <property type="entry name" value="7TM_GPCR_Srsx"/>
    <property type="match status" value="1"/>
</dbReference>
<dbReference type="GO" id="GO:0005886">
    <property type="term" value="C:plasma membrane"/>
    <property type="evidence" value="ECO:0007669"/>
    <property type="project" value="UniProtKB-SubCell"/>
</dbReference>
<dbReference type="GO" id="GO:0004930">
    <property type="term" value="F:G protein-coupled receptor activity"/>
    <property type="evidence" value="ECO:0007669"/>
    <property type="project" value="UniProtKB-KW"/>
</dbReference>
<keyword evidence="6 12" id="KW-0297">G-protein coupled receptor</keyword>
<evidence type="ECO:0000256" key="2">
    <source>
        <dbReference type="ARBA" id="ARBA00010663"/>
    </source>
</evidence>
<reference evidence="15 16" key="1">
    <citation type="submission" date="2020-08" db="EMBL/GenBank/DDBJ databases">
        <title>Aphidius gifuensis genome sequencing and assembly.</title>
        <authorList>
            <person name="Du Z."/>
        </authorList>
    </citation>
    <scope>NUCLEOTIDE SEQUENCE [LARGE SCALE GENOMIC DNA]</scope>
    <source>
        <strain evidence="15">YNYX2018</strain>
        <tissue evidence="15">Adults</tissue>
    </source>
</reference>
<keyword evidence="3" id="KW-1003">Cell membrane</keyword>
<dbReference type="EMBL" id="JACMRX010000001">
    <property type="protein sequence ID" value="KAF7996862.1"/>
    <property type="molecule type" value="Genomic_DNA"/>
</dbReference>
<dbReference type="InterPro" id="IPR017452">
    <property type="entry name" value="GPCR_Rhodpsn_7TM"/>
</dbReference>
<dbReference type="PANTHER" id="PTHR45695:SF23">
    <property type="entry name" value="GALANIN-LIKE G-PROTEIN COUPLED RECEPTOR NPR-9"/>
    <property type="match status" value="1"/>
</dbReference>
<dbReference type="PROSITE" id="PS50262">
    <property type="entry name" value="G_PROTEIN_RECEP_F1_2"/>
    <property type="match status" value="1"/>
</dbReference>
<evidence type="ECO:0000256" key="10">
    <source>
        <dbReference type="ARBA" id="ARBA00023180"/>
    </source>
</evidence>
<organism evidence="15 16">
    <name type="scientific">Aphidius gifuensis</name>
    <name type="common">Parasitoid wasp</name>
    <dbReference type="NCBI Taxonomy" id="684658"/>
    <lineage>
        <taxon>Eukaryota</taxon>
        <taxon>Metazoa</taxon>
        <taxon>Ecdysozoa</taxon>
        <taxon>Arthropoda</taxon>
        <taxon>Hexapoda</taxon>
        <taxon>Insecta</taxon>
        <taxon>Pterygota</taxon>
        <taxon>Neoptera</taxon>
        <taxon>Endopterygota</taxon>
        <taxon>Hymenoptera</taxon>
        <taxon>Apocrita</taxon>
        <taxon>Ichneumonoidea</taxon>
        <taxon>Braconidae</taxon>
        <taxon>Aphidiinae</taxon>
        <taxon>Aphidius</taxon>
    </lineage>
</organism>
<evidence type="ECO:0000256" key="1">
    <source>
        <dbReference type="ARBA" id="ARBA00004651"/>
    </source>
</evidence>
<dbReference type="Proteomes" id="UP000639338">
    <property type="component" value="Unassembled WGS sequence"/>
</dbReference>
<evidence type="ECO:0000256" key="8">
    <source>
        <dbReference type="ARBA" id="ARBA00023157"/>
    </source>
</evidence>
<dbReference type="CDD" id="cd15096">
    <property type="entry name" value="7tmA_AstA_R_insect"/>
    <property type="match status" value="1"/>
</dbReference>
<evidence type="ECO:0000259" key="14">
    <source>
        <dbReference type="PROSITE" id="PS50262"/>
    </source>
</evidence>
<dbReference type="InterPro" id="IPR000405">
    <property type="entry name" value="Galanin_rcpt"/>
</dbReference>
<feature type="transmembrane region" description="Helical" evidence="13">
    <location>
        <begin position="207"/>
        <end position="232"/>
    </location>
</feature>
<evidence type="ECO:0000256" key="11">
    <source>
        <dbReference type="ARBA" id="ARBA00023224"/>
    </source>
</evidence>
<keyword evidence="4 12" id="KW-0812">Transmembrane</keyword>
<evidence type="ECO:0000256" key="13">
    <source>
        <dbReference type="SAM" id="Phobius"/>
    </source>
</evidence>
<dbReference type="OrthoDB" id="2132067at2759"/>
<feature type="domain" description="G-protein coupled receptors family 1 profile" evidence="14">
    <location>
        <begin position="58"/>
        <end position="307"/>
    </location>
</feature>
<keyword evidence="16" id="KW-1185">Reference proteome</keyword>
<feature type="transmembrane region" description="Helical" evidence="13">
    <location>
        <begin position="39"/>
        <end position="68"/>
    </location>
</feature>
<dbReference type="Gene3D" id="1.20.1070.10">
    <property type="entry name" value="Rhodopsin 7-helix transmembrane proteins"/>
    <property type="match status" value="1"/>
</dbReference>
<sequence>MDNLLNKTTITRLIDTADLNITNCTIIDDNCNDNLIENIVAITVTIFFGSIGILGLAGNSLVVIVVALNPGMRSTTNILIINLAVADLLFVIFCIPFTATDFVLNYWPFGNVWCKIVQYIIIVTACASVYTLVLMSLDRFLAVVHPIASMTVRTENHAFLATCIAWLVILILSIPVIIVHGEVPHHLQEDKRVCRILPEVNWPLFQITFFLFSFLIPLTLISVLYICMLVRLWRSSRGSAESRRGRRRVTRLVLVVVGVFAVCWCPLQVILVAKSIGYYPDNPMNIMLQITSHVLAYMNSCVNPILYAFLSDNFRKAFRKIIYCKPRYDPKALGPSTKTTRAASSGDLL</sequence>
<comment type="caution">
    <text evidence="15">The sequence shown here is derived from an EMBL/GenBank/DDBJ whole genome shotgun (WGS) entry which is preliminary data.</text>
</comment>
<accession>A0A834Y4Y1</accession>
<feature type="transmembrane region" description="Helical" evidence="13">
    <location>
        <begin position="286"/>
        <end position="310"/>
    </location>
</feature>
<evidence type="ECO:0000256" key="4">
    <source>
        <dbReference type="ARBA" id="ARBA00022692"/>
    </source>
</evidence>
<evidence type="ECO:0000256" key="9">
    <source>
        <dbReference type="ARBA" id="ARBA00023170"/>
    </source>
</evidence>
<keyword evidence="7 13" id="KW-0472">Membrane</keyword>
<evidence type="ECO:0000256" key="7">
    <source>
        <dbReference type="ARBA" id="ARBA00023136"/>
    </source>
</evidence>
<evidence type="ECO:0000256" key="6">
    <source>
        <dbReference type="ARBA" id="ARBA00023040"/>
    </source>
</evidence>
<keyword evidence="11 12" id="KW-0807">Transducer</keyword>
<feature type="transmembrane region" description="Helical" evidence="13">
    <location>
        <begin position="80"/>
        <end position="104"/>
    </location>
</feature>
<protein>
    <recommendedName>
        <fullName evidence="14">G-protein coupled receptors family 1 profile domain-containing protein</fullName>
    </recommendedName>
</protein>
<feature type="transmembrane region" description="Helical" evidence="13">
    <location>
        <begin position="116"/>
        <end position="137"/>
    </location>
</feature>
<dbReference type="InterPro" id="IPR000276">
    <property type="entry name" value="GPCR_Rhodpsn"/>
</dbReference>
<dbReference type="PRINTS" id="PR00663">
    <property type="entry name" value="GALANINR"/>
</dbReference>
<comment type="subcellular location">
    <subcellularLocation>
        <location evidence="1">Cell membrane</location>
        <topology evidence="1">Multi-pass membrane protein</topology>
    </subcellularLocation>
</comment>
<keyword evidence="8" id="KW-1015">Disulfide bond</keyword>
<dbReference type="Pfam" id="PF00001">
    <property type="entry name" value="7tm_1"/>
    <property type="match status" value="1"/>
</dbReference>
<keyword evidence="10" id="KW-0325">Glycoprotein</keyword>
<name>A0A834Y4Y1_APHGI</name>
<evidence type="ECO:0000313" key="15">
    <source>
        <dbReference type="EMBL" id="KAF7996862.1"/>
    </source>
</evidence>
<evidence type="ECO:0000256" key="3">
    <source>
        <dbReference type="ARBA" id="ARBA00022475"/>
    </source>
</evidence>
<evidence type="ECO:0000256" key="12">
    <source>
        <dbReference type="RuleBase" id="RU000688"/>
    </source>
</evidence>
<keyword evidence="9 12" id="KW-0675">Receptor</keyword>
<keyword evidence="5 13" id="KW-1133">Transmembrane helix</keyword>
<dbReference type="FunFam" id="1.20.1070.10:FF:000255">
    <property type="entry name" value="Allatostatin A receptor"/>
    <property type="match status" value="1"/>
</dbReference>
<evidence type="ECO:0000313" key="16">
    <source>
        <dbReference type="Proteomes" id="UP000639338"/>
    </source>
</evidence>
<dbReference type="PROSITE" id="PS00237">
    <property type="entry name" value="G_PROTEIN_RECEP_F1_1"/>
    <property type="match status" value="1"/>
</dbReference>
<feature type="transmembrane region" description="Helical" evidence="13">
    <location>
        <begin position="158"/>
        <end position="178"/>
    </location>
</feature>
<dbReference type="AlphaFoldDB" id="A0A834Y4Y1"/>
<proteinExistence type="inferred from homology"/>